<organism evidence="1 2">
    <name type="scientific">Syntrophaceticus schinkii</name>
    <dbReference type="NCBI Taxonomy" id="499207"/>
    <lineage>
        <taxon>Bacteria</taxon>
        <taxon>Bacillati</taxon>
        <taxon>Bacillota</taxon>
        <taxon>Clostridia</taxon>
        <taxon>Thermoanaerobacterales</taxon>
        <taxon>Thermoanaerobacterales Family III. Incertae Sedis</taxon>
        <taxon>Syntrophaceticus</taxon>
    </lineage>
</organism>
<sequence>MSYQQTNGNIPNKPSFTRMVEFVRDFTRISQKRYRLFPIVVGGLSVSIYTRNEYSTFDVDMVYPSYNLADKILGEMGFIKEGRHWYSEELEIAVEIPDDVLAGDTKRIIKLNLSDKKDDCIYVIGIEDLLIDRINALAHWKSKEDGEWAERIYQAYKEQIDKDYFIAKARENRIEEQVEYLLLNNDLQKYLI</sequence>
<dbReference type="Proteomes" id="UP000046155">
    <property type="component" value="Unassembled WGS sequence"/>
</dbReference>
<evidence type="ECO:0000313" key="2">
    <source>
        <dbReference type="Proteomes" id="UP000046155"/>
    </source>
</evidence>
<keyword evidence="2" id="KW-1185">Reference proteome</keyword>
<gene>
    <name evidence="1" type="ORF">SSCH_430025</name>
</gene>
<evidence type="ECO:0008006" key="3">
    <source>
        <dbReference type="Google" id="ProtNLM"/>
    </source>
</evidence>
<accession>A0A0B7MFC1</accession>
<protein>
    <recommendedName>
        <fullName evidence="3">UbiD family decarboxylase</fullName>
    </recommendedName>
</protein>
<evidence type="ECO:0000313" key="1">
    <source>
        <dbReference type="EMBL" id="CEO89284.1"/>
    </source>
</evidence>
<dbReference type="RefSeq" id="WP_044665262.1">
    <property type="nucleotide sequence ID" value="NZ_CDRZ01000240.1"/>
</dbReference>
<proteinExistence type="predicted"/>
<reference evidence="2" key="1">
    <citation type="submission" date="2015-01" db="EMBL/GenBank/DDBJ databases">
        <authorList>
            <person name="Manzoor Shahid"/>
            <person name="Zubair Saima"/>
        </authorList>
    </citation>
    <scope>NUCLEOTIDE SEQUENCE [LARGE SCALE GENOMIC DNA]</scope>
    <source>
        <strain evidence="2">Sp3</strain>
    </source>
</reference>
<dbReference type="AlphaFoldDB" id="A0A0B7MFC1"/>
<dbReference type="OrthoDB" id="7432624at2"/>
<dbReference type="EMBL" id="CDRZ01000240">
    <property type="protein sequence ID" value="CEO89284.1"/>
    <property type="molecule type" value="Genomic_DNA"/>
</dbReference>
<name>A0A0B7MFC1_9FIRM</name>